<evidence type="ECO:0000313" key="5">
    <source>
        <dbReference type="Proteomes" id="UP000184386"/>
    </source>
</evidence>
<feature type="region of interest" description="Disordered" evidence="2">
    <location>
        <begin position="484"/>
        <end position="515"/>
    </location>
</feature>
<dbReference type="PANTHER" id="PTHR35004">
    <property type="entry name" value="TRANSPOSASE RV3428C-RELATED"/>
    <property type="match status" value="1"/>
</dbReference>
<dbReference type="AlphaFoldDB" id="A0A1M6UF22"/>
<dbReference type="Gene3D" id="3.30.420.10">
    <property type="entry name" value="Ribonuclease H-like superfamily/Ribonuclease H"/>
    <property type="match status" value="1"/>
</dbReference>
<proteinExistence type="inferred from homology"/>
<comment type="similarity">
    <text evidence="1">Belongs to the transposase IS21/IS408/IS1162 family.</text>
</comment>
<dbReference type="InterPro" id="IPR036397">
    <property type="entry name" value="RNaseH_sf"/>
</dbReference>
<dbReference type="STRING" id="1121322.SAMN02745136_03057"/>
<dbReference type="PANTHER" id="PTHR35004:SF8">
    <property type="entry name" value="TRANSPOSASE RV3428C-RELATED"/>
    <property type="match status" value="1"/>
</dbReference>
<dbReference type="InterPro" id="IPR001584">
    <property type="entry name" value="Integrase_cat-core"/>
</dbReference>
<organism evidence="4 5">
    <name type="scientific">Anaerocolumna jejuensis DSM 15929</name>
    <dbReference type="NCBI Taxonomy" id="1121322"/>
    <lineage>
        <taxon>Bacteria</taxon>
        <taxon>Bacillati</taxon>
        <taxon>Bacillota</taxon>
        <taxon>Clostridia</taxon>
        <taxon>Lachnospirales</taxon>
        <taxon>Lachnospiraceae</taxon>
        <taxon>Anaerocolumna</taxon>
    </lineage>
</organism>
<dbReference type="PROSITE" id="PS51257">
    <property type="entry name" value="PROKAR_LIPOPROTEIN"/>
    <property type="match status" value="1"/>
</dbReference>
<protein>
    <submittedName>
        <fullName evidence="4">Transposase</fullName>
    </submittedName>
</protein>
<dbReference type="Proteomes" id="UP000184386">
    <property type="component" value="Unassembled WGS sequence"/>
</dbReference>
<dbReference type="RefSeq" id="WP_073277447.1">
    <property type="nucleotide sequence ID" value="NZ_FRAC01000015.1"/>
</dbReference>
<evidence type="ECO:0000259" key="3">
    <source>
        <dbReference type="PROSITE" id="PS50994"/>
    </source>
</evidence>
<reference evidence="4 5" key="1">
    <citation type="submission" date="2016-11" db="EMBL/GenBank/DDBJ databases">
        <authorList>
            <person name="Jaros S."/>
            <person name="Januszkiewicz K."/>
            <person name="Wedrychowicz H."/>
        </authorList>
    </citation>
    <scope>NUCLEOTIDE SEQUENCE [LARGE SCALE GENOMIC DNA]</scope>
    <source>
        <strain evidence="4 5">DSM 15929</strain>
    </source>
</reference>
<dbReference type="InterPro" id="IPR054353">
    <property type="entry name" value="IstA-like_C"/>
</dbReference>
<keyword evidence="5" id="KW-1185">Reference proteome</keyword>
<dbReference type="EMBL" id="FRAC01000015">
    <property type="protein sequence ID" value="SHK67751.1"/>
    <property type="molecule type" value="Genomic_DNA"/>
</dbReference>
<dbReference type="SUPFAM" id="SSF53098">
    <property type="entry name" value="Ribonuclease H-like"/>
    <property type="match status" value="1"/>
</dbReference>
<dbReference type="GO" id="GO:0015074">
    <property type="term" value="P:DNA integration"/>
    <property type="evidence" value="ECO:0007669"/>
    <property type="project" value="InterPro"/>
</dbReference>
<evidence type="ECO:0000256" key="2">
    <source>
        <dbReference type="SAM" id="MobiDB-lite"/>
    </source>
</evidence>
<sequence>MTQYREILRLHSLGFSQVSIAGSVGCARKTVRNVINRSQELGIQWPLEPTITDCVLETQINPKATITQNRRYPDMEYIHKELMRNGVSKRLLWTEYCEDCRTSGELPLMYSQFCYHYQQYAEKKQATMHIKRKPAEICEVDWAGQMTHYCDRDTGELLNAYIFVAVLPYSMYAYVEAFPDMKMGSWITAHVNMFRFFGGVTKTLVPDNLKTGVNRVDWHDPEINKTYREMSEHYNTAVIPARVRHPKDKASVEGTVGKISTWVIASLRNEQYFSIKELNKDIRKKLDVFNTRAFQKKEGSRLSIFLGEEKSLLLPLPATPFELSEWKQATVAFNYHISVDKMFYSVPYEYIKHRVEVRVTSSMIEVFYQNNRICSHPRLSGRDGMYSTIPEHMPAHHQHYQEWDSKRFLSWAEKIGLSTVITIKSIITSKRVEQQSYRSCMGLLKLADKYSVERLERACARALYYTMQPSYKSVKTILETGQDKLDISDNTQPENKDDDDGGFTRGADYYGGNNG</sequence>
<accession>A0A1M6UF22</accession>
<dbReference type="PROSITE" id="PS50994">
    <property type="entry name" value="INTEGRASE"/>
    <property type="match status" value="1"/>
</dbReference>
<gene>
    <name evidence="4" type="ORF">SAMN02745136_03057</name>
</gene>
<dbReference type="Pfam" id="PF22483">
    <property type="entry name" value="Mu-transpos_C_2"/>
    <property type="match status" value="1"/>
</dbReference>
<evidence type="ECO:0000313" key="4">
    <source>
        <dbReference type="EMBL" id="SHK67751.1"/>
    </source>
</evidence>
<dbReference type="InterPro" id="IPR012337">
    <property type="entry name" value="RNaseH-like_sf"/>
</dbReference>
<dbReference type="NCBIfam" id="NF033546">
    <property type="entry name" value="transpos_IS21"/>
    <property type="match status" value="1"/>
</dbReference>
<evidence type="ECO:0000256" key="1">
    <source>
        <dbReference type="ARBA" id="ARBA00009277"/>
    </source>
</evidence>
<dbReference type="OrthoDB" id="3193769at2"/>
<name>A0A1M6UF22_9FIRM</name>
<feature type="domain" description="Integrase catalytic" evidence="3">
    <location>
        <begin position="130"/>
        <end position="310"/>
    </location>
</feature>
<dbReference type="GO" id="GO:0003676">
    <property type="term" value="F:nucleic acid binding"/>
    <property type="evidence" value="ECO:0007669"/>
    <property type="project" value="InterPro"/>
</dbReference>